<organism evidence="2 3">
    <name type="scientific">Eubacterium barkeri</name>
    <name type="common">Clostridium barkeri</name>
    <dbReference type="NCBI Taxonomy" id="1528"/>
    <lineage>
        <taxon>Bacteria</taxon>
        <taxon>Bacillati</taxon>
        <taxon>Bacillota</taxon>
        <taxon>Clostridia</taxon>
        <taxon>Eubacteriales</taxon>
        <taxon>Eubacteriaceae</taxon>
        <taxon>Eubacterium</taxon>
    </lineage>
</organism>
<evidence type="ECO:0000259" key="1">
    <source>
        <dbReference type="Pfam" id="PF01979"/>
    </source>
</evidence>
<dbReference type="Proteomes" id="UP000199652">
    <property type="component" value="Unassembled WGS sequence"/>
</dbReference>
<dbReference type="PANTHER" id="PTHR43135">
    <property type="entry name" value="ALPHA-D-RIBOSE 1-METHYLPHOSPHONATE 5-TRIPHOSPHATE DIPHOSPHATASE"/>
    <property type="match status" value="1"/>
</dbReference>
<feature type="domain" description="Amidohydrolase-related" evidence="1">
    <location>
        <begin position="109"/>
        <end position="249"/>
    </location>
</feature>
<dbReference type="STRING" id="1528.SAMN04488579_10766"/>
<evidence type="ECO:0000313" key="3">
    <source>
        <dbReference type="Proteomes" id="UP000199652"/>
    </source>
</evidence>
<protein>
    <submittedName>
        <fullName evidence="2">Imidazolonepropionase</fullName>
    </submittedName>
</protein>
<dbReference type="InterPro" id="IPR051781">
    <property type="entry name" value="Metallo-dep_Hydrolase"/>
</dbReference>
<dbReference type="SUPFAM" id="SSF51556">
    <property type="entry name" value="Metallo-dependent hydrolases"/>
    <property type="match status" value="1"/>
</dbReference>
<dbReference type="Pfam" id="PF01979">
    <property type="entry name" value="Amidohydro_1"/>
    <property type="match status" value="1"/>
</dbReference>
<reference evidence="3" key="1">
    <citation type="submission" date="2016-10" db="EMBL/GenBank/DDBJ databases">
        <authorList>
            <person name="Varghese N."/>
            <person name="Submissions S."/>
        </authorList>
    </citation>
    <scope>NUCLEOTIDE SEQUENCE [LARGE SCALE GENOMIC DNA]</scope>
    <source>
        <strain evidence="3">VPI 5359</strain>
    </source>
</reference>
<dbReference type="RefSeq" id="WP_090244429.1">
    <property type="nucleotide sequence ID" value="NZ_FNOU01000007.1"/>
</dbReference>
<accession>A0A1H3EHB9</accession>
<dbReference type="InterPro" id="IPR006680">
    <property type="entry name" value="Amidohydro-rel"/>
</dbReference>
<dbReference type="EMBL" id="FNOU01000007">
    <property type="protein sequence ID" value="SDX78101.1"/>
    <property type="molecule type" value="Genomic_DNA"/>
</dbReference>
<dbReference type="Gene3D" id="3.20.20.140">
    <property type="entry name" value="Metal-dependent hydrolases"/>
    <property type="match status" value="1"/>
</dbReference>
<dbReference type="InterPro" id="IPR032466">
    <property type="entry name" value="Metal_Hydrolase"/>
</dbReference>
<gene>
    <name evidence="2" type="ORF">SAMN04488579_10766</name>
</gene>
<keyword evidence="3" id="KW-1185">Reference proteome</keyword>
<dbReference type="OrthoDB" id="9797498at2"/>
<dbReference type="GO" id="GO:0016787">
    <property type="term" value="F:hydrolase activity"/>
    <property type="evidence" value="ECO:0007669"/>
    <property type="project" value="InterPro"/>
</dbReference>
<dbReference type="AlphaFoldDB" id="A0A1H3EHB9"/>
<name>A0A1H3EHB9_EUBBA</name>
<proteinExistence type="predicted"/>
<dbReference type="PANTHER" id="PTHR43135:SF3">
    <property type="entry name" value="ALPHA-D-RIBOSE 1-METHYLPHOSPHONATE 5-TRIPHOSPHATE DIPHOSPHATASE"/>
    <property type="match status" value="1"/>
</dbReference>
<evidence type="ECO:0000313" key="2">
    <source>
        <dbReference type="EMBL" id="SDX78101.1"/>
    </source>
</evidence>
<sequence length="287" mass="31380">MMQEFVDCHVHIASGHHAPRGWTASDTTMRRHLFLKTIERYGELKIKALRDGGDRYGAGSFFKAMAEDAGITFTTPIFAVRKAGCYGDFLGPALAEGASITTGLDALFRRKPDFIKIIQTGIMGLKSPGLVGGASFTSRELGDIIKKSHDAGYKTMVHVNDAQYIMEALEAGADSIEHGYAIDDDCITALLETGCVWVPTLSPFGNFAKAEENTLAKTARYYFEGHQIAVKKAWALGVSIAVGSDAGAAYVPHGQGTLDEWKYLMDLGIPQEVLMENSWELARWHQI</sequence>